<keyword evidence="3" id="KW-0808">Transferase</keyword>
<dbReference type="Proteomes" id="UP000295252">
    <property type="component" value="Unassembled WGS sequence"/>
</dbReference>
<dbReference type="PhylomeDB" id="A0A068VIL7"/>
<evidence type="ECO:0000256" key="3">
    <source>
        <dbReference type="ARBA" id="ARBA00022679"/>
    </source>
</evidence>
<dbReference type="EMBL" id="HG740304">
    <property type="protein sequence ID" value="CDP20457.1"/>
    <property type="molecule type" value="Genomic_DNA"/>
</dbReference>
<dbReference type="InterPro" id="IPR010339">
    <property type="entry name" value="TIP49_P-loop"/>
</dbReference>
<dbReference type="Gramene" id="CDP20457">
    <property type="protein sequence ID" value="CDP20457"/>
    <property type="gene ID" value="GSCOC_T00004883001"/>
</dbReference>
<proteinExistence type="predicted"/>
<dbReference type="STRING" id="49390.A0A068VIL7"/>
<dbReference type="Pfam" id="PF06068">
    <property type="entry name" value="TIP49"/>
    <property type="match status" value="1"/>
</dbReference>
<evidence type="ECO:0000256" key="2">
    <source>
        <dbReference type="ARBA" id="ARBA00022576"/>
    </source>
</evidence>
<feature type="domain" description="Aminotransferase class I/classII large" evidence="5">
    <location>
        <begin position="13"/>
        <end position="129"/>
    </location>
</feature>
<dbReference type="GO" id="GO:0005524">
    <property type="term" value="F:ATP binding"/>
    <property type="evidence" value="ECO:0007669"/>
    <property type="project" value="InterPro"/>
</dbReference>
<comment type="cofactor">
    <cofactor evidence="1">
        <name>pyridoxal 5'-phosphate</name>
        <dbReference type="ChEBI" id="CHEBI:597326"/>
    </cofactor>
</comment>
<dbReference type="Gene3D" id="3.40.50.300">
    <property type="entry name" value="P-loop containing nucleotide triphosphate hydrolases"/>
    <property type="match status" value="1"/>
</dbReference>
<gene>
    <name evidence="7" type="ORF">GSCOC_T00004883001</name>
</gene>
<dbReference type="PANTHER" id="PTHR43144">
    <property type="entry name" value="AMINOTRANSFERASE"/>
    <property type="match status" value="1"/>
</dbReference>
<dbReference type="GO" id="GO:0008483">
    <property type="term" value="F:transaminase activity"/>
    <property type="evidence" value="ECO:0007669"/>
    <property type="project" value="UniProtKB-KW"/>
</dbReference>
<dbReference type="Pfam" id="PF00155">
    <property type="entry name" value="Aminotran_1_2"/>
    <property type="match status" value="1"/>
</dbReference>
<evidence type="ECO:0000259" key="6">
    <source>
        <dbReference type="Pfam" id="PF06068"/>
    </source>
</evidence>
<evidence type="ECO:0000313" key="7">
    <source>
        <dbReference type="EMBL" id="CDP20457.1"/>
    </source>
</evidence>
<dbReference type="InterPro" id="IPR004839">
    <property type="entry name" value="Aminotransferase_I/II_large"/>
</dbReference>
<keyword evidence="4" id="KW-0663">Pyridoxal phosphate</keyword>
<organism evidence="7 8">
    <name type="scientific">Coffea canephora</name>
    <name type="common">Robusta coffee</name>
    <dbReference type="NCBI Taxonomy" id="49390"/>
    <lineage>
        <taxon>Eukaryota</taxon>
        <taxon>Viridiplantae</taxon>
        <taxon>Streptophyta</taxon>
        <taxon>Embryophyta</taxon>
        <taxon>Tracheophyta</taxon>
        <taxon>Spermatophyta</taxon>
        <taxon>Magnoliopsida</taxon>
        <taxon>eudicotyledons</taxon>
        <taxon>Gunneridae</taxon>
        <taxon>Pentapetalae</taxon>
        <taxon>asterids</taxon>
        <taxon>lamiids</taxon>
        <taxon>Gentianales</taxon>
        <taxon>Rubiaceae</taxon>
        <taxon>Ixoroideae</taxon>
        <taxon>Gardenieae complex</taxon>
        <taxon>Bertiereae - Coffeeae clade</taxon>
        <taxon>Coffeeae</taxon>
        <taxon>Coffea</taxon>
    </lineage>
</organism>
<keyword evidence="8" id="KW-1185">Reference proteome</keyword>
<dbReference type="InterPro" id="IPR015422">
    <property type="entry name" value="PyrdxlP-dep_Trfase_small"/>
</dbReference>
<accession>A0A068VIL7</accession>
<dbReference type="SUPFAM" id="SSF53383">
    <property type="entry name" value="PLP-dependent transferases"/>
    <property type="match status" value="1"/>
</dbReference>
<dbReference type="AlphaFoldDB" id="A0A068VIL7"/>
<keyword evidence="2" id="KW-0032">Aminotransferase</keyword>
<dbReference type="OrthoDB" id="7042322at2759"/>
<dbReference type="SUPFAM" id="SSF52540">
    <property type="entry name" value="P-loop containing nucleoside triphosphate hydrolases"/>
    <property type="match status" value="1"/>
</dbReference>
<dbReference type="GO" id="GO:0030170">
    <property type="term" value="F:pyridoxal phosphate binding"/>
    <property type="evidence" value="ECO:0007669"/>
    <property type="project" value="InterPro"/>
</dbReference>
<evidence type="ECO:0000259" key="5">
    <source>
        <dbReference type="Pfam" id="PF00155"/>
    </source>
</evidence>
<protein>
    <submittedName>
        <fullName evidence="7">DH200=94 genomic scaffold, scaffold_1220</fullName>
    </submittedName>
</protein>
<dbReference type="InParanoid" id="A0A068VIL7"/>
<name>A0A068VIL7_COFCA</name>
<reference evidence="8" key="1">
    <citation type="journal article" date="2014" name="Science">
        <title>The coffee genome provides insight into the convergent evolution of caffeine biosynthesis.</title>
        <authorList>
            <person name="Denoeud F."/>
            <person name="Carretero-Paulet L."/>
            <person name="Dereeper A."/>
            <person name="Droc G."/>
            <person name="Guyot R."/>
            <person name="Pietrella M."/>
            <person name="Zheng C."/>
            <person name="Alberti A."/>
            <person name="Anthony F."/>
            <person name="Aprea G."/>
            <person name="Aury J.M."/>
            <person name="Bento P."/>
            <person name="Bernard M."/>
            <person name="Bocs S."/>
            <person name="Campa C."/>
            <person name="Cenci A."/>
            <person name="Combes M.C."/>
            <person name="Crouzillat D."/>
            <person name="Da Silva C."/>
            <person name="Daddiego L."/>
            <person name="De Bellis F."/>
            <person name="Dussert S."/>
            <person name="Garsmeur O."/>
            <person name="Gayraud T."/>
            <person name="Guignon V."/>
            <person name="Jahn K."/>
            <person name="Jamilloux V."/>
            <person name="Joet T."/>
            <person name="Labadie K."/>
            <person name="Lan T."/>
            <person name="Leclercq J."/>
            <person name="Lepelley M."/>
            <person name="Leroy T."/>
            <person name="Li L.T."/>
            <person name="Librado P."/>
            <person name="Lopez L."/>
            <person name="Munoz A."/>
            <person name="Noel B."/>
            <person name="Pallavicini A."/>
            <person name="Perrotta G."/>
            <person name="Poncet V."/>
            <person name="Pot D."/>
            <person name="Priyono X."/>
            <person name="Rigoreau M."/>
            <person name="Rouard M."/>
            <person name="Rozas J."/>
            <person name="Tranchant-Dubreuil C."/>
            <person name="VanBuren R."/>
            <person name="Zhang Q."/>
            <person name="Andrade A.C."/>
            <person name="Argout X."/>
            <person name="Bertrand B."/>
            <person name="de Kochko A."/>
            <person name="Graziosi G."/>
            <person name="Henry R.J."/>
            <person name="Jayarama X."/>
            <person name="Ming R."/>
            <person name="Nagai C."/>
            <person name="Rounsley S."/>
            <person name="Sankoff D."/>
            <person name="Giuliano G."/>
            <person name="Albert V.A."/>
            <person name="Wincker P."/>
            <person name="Lashermes P."/>
        </authorList>
    </citation>
    <scope>NUCLEOTIDE SEQUENCE [LARGE SCALE GENOMIC DNA]</scope>
    <source>
        <strain evidence="8">cv. DH200-94</strain>
    </source>
</reference>
<dbReference type="InterPro" id="IPR015424">
    <property type="entry name" value="PyrdxlP-dep_Trfase"/>
</dbReference>
<sequence length="264" mass="29509">MYSDGFPVLHDFNRIICTCFNGAQAGGLACLSTEGLAAVHTTIDHYKENARILVDSFTSLGLRVYGRVNAPYIWVHFPGSKSWDVFSEILEKTHVTTVPGNGFGPGGEEFIRVTAFGRRDNILEASRRIKSLVSQTMPSPRFPLIQSNRHDSSGELHCFHIHGCIFLLFHGIFLSSSLPDSLHPKMAFCDEKGDNFYSIDEGVAELVPGVLFIDEVDMLDMECFSYLNCALESFLSPIVIFAANREICNVRYKATLVQFFEFTS</sequence>
<dbReference type="InterPro" id="IPR019942">
    <property type="entry name" value="DapL/ALD1"/>
</dbReference>
<feature type="domain" description="TIP49 P-loop" evidence="6">
    <location>
        <begin position="199"/>
        <end position="251"/>
    </location>
</feature>
<evidence type="ECO:0000256" key="4">
    <source>
        <dbReference type="ARBA" id="ARBA00022898"/>
    </source>
</evidence>
<dbReference type="InterPro" id="IPR027417">
    <property type="entry name" value="P-loop_NTPase"/>
</dbReference>
<dbReference type="Gene3D" id="3.90.1150.10">
    <property type="entry name" value="Aspartate Aminotransferase, domain 1"/>
    <property type="match status" value="1"/>
</dbReference>
<evidence type="ECO:0000313" key="8">
    <source>
        <dbReference type="Proteomes" id="UP000295252"/>
    </source>
</evidence>
<evidence type="ECO:0000256" key="1">
    <source>
        <dbReference type="ARBA" id="ARBA00001933"/>
    </source>
</evidence>